<organism evidence="1 2">
    <name type="scientific">Parasponia andersonii</name>
    <name type="common">Sponia andersonii</name>
    <dbReference type="NCBI Taxonomy" id="3476"/>
    <lineage>
        <taxon>Eukaryota</taxon>
        <taxon>Viridiplantae</taxon>
        <taxon>Streptophyta</taxon>
        <taxon>Embryophyta</taxon>
        <taxon>Tracheophyta</taxon>
        <taxon>Spermatophyta</taxon>
        <taxon>Magnoliopsida</taxon>
        <taxon>eudicotyledons</taxon>
        <taxon>Gunneridae</taxon>
        <taxon>Pentapetalae</taxon>
        <taxon>rosids</taxon>
        <taxon>fabids</taxon>
        <taxon>Rosales</taxon>
        <taxon>Cannabaceae</taxon>
        <taxon>Parasponia</taxon>
    </lineage>
</organism>
<keyword evidence="2" id="KW-1185">Reference proteome</keyword>
<dbReference type="Proteomes" id="UP000237105">
    <property type="component" value="Unassembled WGS sequence"/>
</dbReference>
<name>A0A2P5E0L2_PARAD</name>
<dbReference type="OrthoDB" id="10493741at2759"/>
<comment type="caution">
    <text evidence="1">The sequence shown here is derived from an EMBL/GenBank/DDBJ whole genome shotgun (WGS) entry which is preliminary data.</text>
</comment>
<accession>A0A2P5E0L2</accession>
<proteinExistence type="predicted"/>
<sequence>MHAVRSLFDIILGHLLDHPNLNHLHDNLMTKKLEQAKTLYNDSTREHTWTFIPYIPSRSSTF</sequence>
<evidence type="ECO:0000313" key="1">
    <source>
        <dbReference type="EMBL" id="PON79082.1"/>
    </source>
</evidence>
<protein>
    <submittedName>
        <fullName evidence="1">Uncharacterized protein</fullName>
    </submittedName>
</protein>
<gene>
    <name evidence="1" type="ORF">PanWU01x14_015830</name>
</gene>
<evidence type="ECO:0000313" key="2">
    <source>
        <dbReference type="Proteomes" id="UP000237105"/>
    </source>
</evidence>
<dbReference type="EMBL" id="JXTB01000006">
    <property type="protein sequence ID" value="PON79082.1"/>
    <property type="molecule type" value="Genomic_DNA"/>
</dbReference>
<reference evidence="2" key="1">
    <citation type="submission" date="2016-06" db="EMBL/GenBank/DDBJ databases">
        <title>Parallel loss of symbiosis genes in relatives of nitrogen-fixing non-legume Parasponia.</title>
        <authorList>
            <person name="Van Velzen R."/>
            <person name="Holmer R."/>
            <person name="Bu F."/>
            <person name="Rutten L."/>
            <person name="Van Zeijl A."/>
            <person name="Liu W."/>
            <person name="Santuari L."/>
            <person name="Cao Q."/>
            <person name="Sharma T."/>
            <person name="Shen D."/>
            <person name="Roswanjaya Y."/>
            <person name="Wardhani T."/>
            <person name="Kalhor M.S."/>
            <person name="Jansen J."/>
            <person name="Van den Hoogen J."/>
            <person name="Gungor B."/>
            <person name="Hartog M."/>
            <person name="Hontelez J."/>
            <person name="Verver J."/>
            <person name="Yang W.-C."/>
            <person name="Schijlen E."/>
            <person name="Repin R."/>
            <person name="Schilthuizen M."/>
            <person name="Schranz E."/>
            <person name="Heidstra R."/>
            <person name="Miyata K."/>
            <person name="Fedorova E."/>
            <person name="Kohlen W."/>
            <person name="Bisseling T."/>
            <person name="Smit S."/>
            <person name="Geurts R."/>
        </authorList>
    </citation>
    <scope>NUCLEOTIDE SEQUENCE [LARGE SCALE GENOMIC DNA]</scope>
    <source>
        <strain evidence="2">cv. WU1-14</strain>
    </source>
</reference>
<dbReference type="AlphaFoldDB" id="A0A2P5E0L2"/>